<dbReference type="AlphaFoldDB" id="A0A0K2U5H2"/>
<evidence type="ECO:0000256" key="3">
    <source>
        <dbReference type="ARBA" id="ARBA00012759"/>
    </source>
</evidence>
<dbReference type="SUPFAM" id="SSF54001">
    <property type="entry name" value="Cysteine proteinases"/>
    <property type="match status" value="1"/>
</dbReference>
<dbReference type="Pfam" id="PF00443">
    <property type="entry name" value="UCH"/>
    <property type="match status" value="1"/>
</dbReference>
<evidence type="ECO:0000313" key="10">
    <source>
        <dbReference type="EMBL" id="CDW33463.1"/>
    </source>
</evidence>
<sequence length="104" mass="11852">MTPFSYGSVRAKEHPLRGNRHTSMPPESTVGLGSPSAEFKSKSLYILKAVIQHSGAINSGHYVTYRVNQTGRWFFTSDLFVEEVEFQNVLESNPYMLFYEKESL</sequence>
<dbReference type="EMBL" id="HACA01016102">
    <property type="protein sequence ID" value="CDW33463.1"/>
    <property type="molecule type" value="Transcribed_RNA"/>
</dbReference>
<keyword evidence="5" id="KW-0833">Ubl conjugation pathway</keyword>
<dbReference type="InterPro" id="IPR038765">
    <property type="entry name" value="Papain-like_cys_pep_sf"/>
</dbReference>
<evidence type="ECO:0000256" key="1">
    <source>
        <dbReference type="ARBA" id="ARBA00000707"/>
    </source>
</evidence>
<evidence type="ECO:0000256" key="6">
    <source>
        <dbReference type="ARBA" id="ARBA00022801"/>
    </source>
</evidence>
<evidence type="ECO:0000259" key="9">
    <source>
        <dbReference type="PROSITE" id="PS50235"/>
    </source>
</evidence>
<name>A0A0K2U5H2_LEPSM</name>
<dbReference type="EC" id="3.4.19.12" evidence="3"/>
<comment type="similarity">
    <text evidence="2">Belongs to the peptidase C19 family.</text>
</comment>
<dbReference type="GO" id="GO:0006508">
    <property type="term" value="P:proteolysis"/>
    <property type="evidence" value="ECO:0007669"/>
    <property type="project" value="UniProtKB-KW"/>
</dbReference>
<dbReference type="CDD" id="cd02257">
    <property type="entry name" value="Peptidase_C19"/>
    <property type="match status" value="1"/>
</dbReference>
<dbReference type="PANTHER" id="PTHR24006">
    <property type="entry name" value="UBIQUITIN CARBOXYL-TERMINAL HYDROLASE"/>
    <property type="match status" value="1"/>
</dbReference>
<organism evidence="10">
    <name type="scientific">Lepeophtheirus salmonis</name>
    <name type="common">Salmon louse</name>
    <name type="synonym">Caligus salmonis</name>
    <dbReference type="NCBI Taxonomy" id="72036"/>
    <lineage>
        <taxon>Eukaryota</taxon>
        <taxon>Metazoa</taxon>
        <taxon>Ecdysozoa</taxon>
        <taxon>Arthropoda</taxon>
        <taxon>Crustacea</taxon>
        <taxon>Multicrustacea</taxon>
        <taxon>Hexanauplia</taxon>
        <taxon>Copepoda</taxon>
        <taxon>Siphonostomatoida</taxon>
        <taxon>Caligidae</taxon>
        <taxon>Lepeophtheirus</taxon>
    </lineage>
</organism>
<dbReference type="PROSITE" id="PS50235">
    <property type="entry name" value="USP_3"/>
    <property type="match status" value="1"/>
</dbReference>
<dbReference type="Gene3D" id="3.90.70.10">
    <property type="entry name" value="Cysteine proteinases"/>
    <property type="match status" value="1"/>
</dbReference>
<evidence type="ECO:0000256" key="8">
    <source>
        <dbReference type="SAM" id="MobiDB-lite"/>
    </source>
</evidence>
<evidence type="ECO:0000256" key="2">
    <source>
        <dbReference type="ARBA" id="ARBA00009085"/>
    </source>
</evidence>
<dbReference type="OrthoDB" id="2248014at2759"/>
<dbReference type="GO" id="GO:0004843">
    <property type="term" value="F:cysteine-type deubiquitinase activity"/>
    <property type="evidence" value="ECO:0007669"/>
    <property type="project" value="UniProtKB-EC"/>
</dbReference>
<keyword evidence="6 10" id="KW-0378">Hydrolase</keyword>
<dbReference type="InterPro" id="IPR018200">
    <property type="entry name" value="USP_CS"/>
</dbReference>
<comment type="catalytic activity">
    <reaction evidence="1">
        <text>Thiol-dependent hydrolysis of ester, thioester, amide, peptide and isopeptide bonds formed by the C-terminal Gly of ubiquitin (a 76-residue protein attached to proteins as an intracellular targeting signal).</text>
        <dbReference type="EC" id="3.4.19.12"/>
    </reaction>
</comment>
<dbReference type="GO" id="GO:0005829">
    <property type="term" value="C:cytosol"/>
    <property type="evidence" value="ECO:0007669"/>
    <property type="project" value="TreeGrafter"/>
</dbReference>
<keyword evidence="7" id="KW-0788">Thiol protease</keyword>
<feature type="region of interest" description="Disordered" evidence="8">
    <location>
        <begin position="1"/>
        <end position="35"/>
    </location>
</feature>
<proteinExistence type="inferred from homology"/>
<feature type="domain" description="USP" evidence="9">
    <location>
        <begin position="1"/>
        <end position="102"/>
    </location>
</feature>
<dbReference type="PROSITE" id="PS00973">
    <property type="entry name" value="USP_2"/>
    <property type="match status" value="1"/>
</dbReference>
<dbReference type="GO" id="GO:0016579">
    <property type="term" value="P:protein deubiquitination"/>
    <property type="evidence" value="ECO:0007669"/>
    <property type="project" value="InterPro"/>
</dbReference>
<accession>A0A0K2U5H2</accession>
<evidence type="ECO:0000256" key="4">
    <source>
        <dbReference type="ARBA" id="ARBA00022670"/>
    </source>
</evidence>
<dbReference type="InterPro" id="IPR050164">
    <property type="entry name" value="Peptidase_C19"/>
</dbReference>
<dbReference type="PANTHER" id="PTHR24006:SF888">
    <property type="entry name" value="UBIQUITIN CARBOXYL-TERMINAL HYDROLASE 30"/>
    <property type="match status" value="1"/>
</dbReference>
<dbReference type="InterPro" id="IPR001394">
    <property type="entry name" value="Peptidase_C19_UCH"/>
</dbReference>
<dbReference type="InterPro" id="IPR028889">
    <property type="entry name" value="USP"/>
</dbReference>
<evidence type="ECO:0000256" key="7">
    <source>
        <dbReference type="ARBA" id="ARBA00022807"/>
    </source>
</evidence>
<protein>
    <recommendedName>
        <fullName evidence="3">ubiquitinyl hydrolase 1</fullName>
        <ecNumber evidence="3">3.4.19.12</ecNumber>
    </recommendedName>
</protein>
<dbReference type="GO" id="GO:0005634">
    <property type="term" value="C:nucleus"/>
    <property type="evidence" value="ECO:0007669"/>
    <property type="project" value="TreeGrafter"/>
</dbReference>
<reference evidence="10" key="1">
    <citation type="submission" date="2014-05" db="EMBL/GenBank/DDBJ databases">
        <authorList>
            <person name="Chronopoulou M."/>
        </authorList>
    </citation>
    <scope>NUCLEOTIDE SEQUENCE</scope>
    <source>
        <tissue evidence="10">Whole organism</tissue>
    </source>
</reference>
<keyword evidence="4" id="KW-0645">Protease</keyword>
<evidence type="ECO:0000256" key="5">
    <source>
        <dbReference type="ARBA" id="ARBA00022786"/>
    </source>
</evidence>